<keyword evidence="3" id="KW-1185">Reference proteome</keyword>
<proteinExistence type="predicted"/>
<comment type="caution">
    <text evidence="2">The sequence shown here is derived from an EMBL/GenBank/DDBJ whole genome shotgun (WGS) entry which is preliminary data.</text>
</comment>
<feature type="region of interest" description="Disordered" evidence="1">
    <location>
        <begin position="101"/>
        <end position="133"/>
    </location>
</feature>
<organism evidence="2 3">
    <name type="scientific">Halococcus salifodinae DSM 8989</name>
    <dbReference type="NCBI Taxonomy" id="1227456"/>
    <lineage>
        <taxon>Archaea</taxon>
        <taxon>Methanobacteriati</taxon>
        <taxon>Methanobacteriota</taxon>
        <taxon>Stenosarchaea group</taxon>
        <taxon>Halobacteria</taxon>
        <taxon>Halobacteriales</taxon>
        <taxon>Halococcaceae</taxon>
        <taxon>Halococcus</taxon>
    </lineage>
</organism>
<accession>M0N9V6</accession>
<dbReference type="Proteomes" id="UP000011625">
    <property type="component" value="Unassembled WGS sequence"/>
</dbReference>
<evidence type="ECO:0000256" key="1">
    <source>
        <dbReference type="SAM" id="MobiDB-lite"/>
    </source>
</evidence>
<protein>
    <submittedName>
        <fullName evidence="2">Uncharacterized protein</fullName>
    </submittedName>
</protein>
<dbReference type="PATRIC" id="fig|1227456.3.peg.1045"/>
<gene>
    <name evidence="2" type="ORF">C450_05135</name>
</gene>
<feature type="compositionally biased region" description="Acidic residues" evidence="1">
    <location>
        <begin position="124"/>
        <end position="133"/>
    </location>
</feature>
<name>M0N9V6_9EURY</name>
<dbReference type="STRING" id="1227456.C450_05135"/>
<dbReference type="EMBL" id="AOME01000026">
    <property type="protein sequence ID" value="EMA54651.1"/>
    <property type="molecule type" value="Genomic_DNA"/>
</dbReference>
<dbReference type="AlphaFoldDB" id="M0N9V6"/>
<reference evidence="2 3" key="1">
    <citation type="journal article" date="2014" name="PLoS Genet.">
        <title>Phylogenetically driven sequencing of extremely halophilic archaea reveals strategies for static and dynamic osmo-response.</title>
        <authorList>
            <person name="Becker E.A."/>
            <person name="Seitzer P.M."/>
            <person name="Tritt A."/>
            <person name="Larsen D."/>
            <person name="Krusor M."/>
            <person name="Yao A.I."/>
            <person name="Wu D."/>
            <person name="Madern D."/>
            <person name="Eisen J.A."/>
            <person name="Darling A.E."/>
            <person name="Facciotti M.T."/>
        </authorList>
    </citation>
    <scope>NUCLEOTIDE SEQUENCE [LARGE SCALE GENOMIC DNA]</scope>
    <source>
        <strain evidence="2 3">DSM 8989</strain>
    </source>
</reference>
<sequence>MSDATDRPSPNAITWQCPYCREATSESEQGIRAHINNLDDGTHEGLSGWDLDYHVPGYNRDGHLVAAIRASTADFDGQAIVPASVIRNTDWHHEFVHPQQALPEKATTEASTDEPASPDPSQEASDEDPPAPDEIEIPVAVLNEIQAILAHYREAGKRQERLAEPGSIPAARAQARWYTAGRFIEMFDTLYEDTDDRPAQAGHDRQL</sequence>
<dbReference type="RefSeq" id="WP_005040856.1">
    <property type="nucleotide sequence ID" value="NZ_AOME01000026.1"/>
</dbReference>
<evidence type="ECO:0000313" key="3">
    <source>
        <dbReference type="Proteomes" id="UP000011625"/>
    </source>
</evidence>
<evidence type="ECO:0000313" key="2">
    <source>
        <dbReference type="EMBL" id="EMA54651.1"/>
    </source>
</evidence>